<sequence>MSNPCQPSYGGPMVNNNGVYRRNADKTWLHTDPYSATPNLSGRPTSVDSSCPSSAGSAAQFYAQETGIYIPSPGSGSPDRDVRRPHIPLRDSIGLSDYEGGPRRHLIPPPTKIITPAERRAPPMTPRLTDANLAAHTRTTSQQFKAPRYIPSVATSVSVYSQESAPRSHHHLQYYANMETTAEVPIGRRPGQIPNHSDSSSDGHSIPIMRTTAPTRPHQSDRQQGFPSFVHNTALPRDSRSLNAHDFPSAPPKEYKVVRYAMESQVYTPDPHFISYIPAGPTAASNVNVAHPGIRNYVSKRGNAKQKPSASTSSNIYEASSASASVRSLPAIPGRNEHYQLRRKQNRNLSMDGETQSLHSAKSAIVAPSASKRFLSLFRFRRFLPGGNKKNCRNNFSKLDLDGYEVKRYFAKA</sequence>
<evidence type="ECO:0000313" key="2">
    <source>
        <dbReference type="EMBL" id="KAG5165013.1"/>
    </source>
</evidence>
<organism evidence="2">
    <name type="scientific">Psilocybe cubensis</name>
    <name type="common">Psychedelic mushroom</name>
    <name type="synonym">Stropharia cubensis</name>
    <dbReference type="NCBI Taxonomy" id="181762"/>
    <lineage>
        <taxon>Eukaryota</taxon>
        <taxon>Fungi</taxon>
        <taxon>Dikarya</taxon>
        <taxon>Basidiomycota</taxon>
        <taxon>Agaricomycotina</taxon>
        <taxon>Agaricomycetes</taxon>
        <taxon>Agaricomycetidae</taxon>
        <taxon>Agaricales</taxon>
        <taxon>Agaricineae</taxon>
        <taxon>Strophariaceae</taxon>
        <taxon>Psilocybe</taxon>
    </lineage>
</organism>
<proteinExistence type="predicted"/>
<feature type="region of interest" description="Disordered" evidence="1">
    <location>
        <begin position="68"/>
        <end position="126"/>
    </location>
</feature>
<feature type="compositionally biased region" description="Polar residues" evidence="1">
    <location>
        <begin position="306"/>
        <end position="317"/>
    </location>
</feature>
<feature type="compositionally biased region" description="Polar residues" evidence="1">
    <location>
        <begin position="34"/>
        <end position="55"/>
    </location>
</feature>
<evidence type="ECO:0000256" key="1">
    <source>
        <dbReference type="SAM" id="MobiDB-lite"/>
    </source>
</evidence>
<feature type="region of interest" description="Disordered" evidence="1">
    <location>
        <begin position="29"/>
        <end position="55"/>
    </location>
</feature>
<name>A0A8H7XSN9_PSICU</name>
<comment type="caution">
    <text evidence="2">The sequence shown here is derived from an EMBL/GenBank/DDBJ whole genome shotgun (WGS) entry which is preliminary data.</text>
</comment>
<feature type="region of interest" description="Disordered" evidence="1">
    <location>
        <begin position="298"/>
        <end position="317"/>
    </location>
</feature>
<dbReference type="AlphaFoldDB" id="A0A8H7XSN9"/>
<accession>A0A8H7XSN9</accession>
<reference evidence="2" key="1">
    <citation type="submission" date="2021-02" db="EMBL/GenBank/DDBJ databases">
        <title>Psilocybe cubensis genome.</title>
        <authorList>
            <person name="Mckernan K.J."/>
            <person name="Crawford S."/>
            <person name="Trippe A."/>
            <person name="Kane L.T."/>
            <person name="Mclaughlin S."/>
        </authorList>
    </citation>
    <scope>NUCLEOTIDE SEQUENCE [LARGE SCALE GENOMIC DNA]</scope>
    <source>
        <strain evidence="2">MGC-MH-2018</strain>
    </source>
</reference>
<protein>
    <submittedName>
        <fullName evidence="2">Uncharacterized protein</fullName>
    </submittedName>
</protein>
<dbReference type="EMBL" id="JAFIQS010000010">
    <property type="protein sequence ID" value="KAG5165013.1"/>
    <property type="molecule type" value="Genomic_DNA"/>
</dbReference>
<gene>
    <name evidence="2" type="ORF">JR316_009707</name>
</gene>